<comment type="similarity">
    <text evidence="1">Belongs to the class IV-like SAM-binding methyltransferase superfamily. RNA methyltransferase TrmH family.</text>
</comment>
<keyword evidence="6" id="KW-1185">Reference proteome</keyword>
<dbReference type="EMBL" id="BMER01000006">
    <property type="protein sequence ID" value="GGH02587.1"/>
    <property type="molecule type" value="Genomic_DNA"/>
</dbReference>
<dbReference type="SMART" id="SM00967">
    <property type="entry name" value="SpoU_sub_bind"/>
    <property type="match status" value="1"/>
</dbReference>
<evidence type="ECO:0000313" key="6">
    <source>
        <dbReference type="Proteomes" id="UP000660862"/>
    </source>
</evidence>
<accession>A0A917I213</accession>
<name>A0A917I213_9SPHI</name>
<dbReference type="GO" id="GO:0006396">
    <property type="term" value="P:RNA processing"/>
    <property type="evidence" value="ECO:0007669"/>
    <property type="project" value="InterPro"/>
</dbReference>
<dbReference type="PANTHER" id="PTHR43191">
    <property type="entry name" value="RRNA METHYLTRANSFERASE 3"/>
    <property type="match status" value="1"/>
</dbReference>
<dbReference type="SUPFAM" id="SSF55315">
    <property type="entry name" value="L30e-like"/>
    <property type="match status" value="1"/>
</dbReference>
<dbReference type="GO" id="GO:0032259">
    <property type="term" value="P:methylation"/>
    <property type="evidence" value="ECO:0007669"/>
    <property type="project" value="UniProtKB-KW"/>
</dbReference>
<proteinExistence type="inferred from homology"/>
<dbReference type="GO" id="GO:0005737">
    <property type="term" value="C:cytoplasm"/>
    <property type="evidence" value="ECO:0007669"/>
    <property type="project" value="UniProtKB-ARBA"/>
</dbReference>
<dbReference type="GO" id="GO:0003723">
    <property type="term" value="F:RNA binding"/>
    <property type="evidence" value="ECO:0007669"/>
    <property type="project" value="InterPro"/>
</dbReference>
<protein>
    <submittedName>
        <fullName evidence="5">RNA methyltransferase</fullName>
    </submittedName>
</protein>
<organism evidence="5 6">
    <name type="scientific">Parapedobacter pyrenivorans</name>
    <dbReference type="NCBI Taxonomy" id="1305674"/>
    <lineage>
        <taxon>Bacteria</taxon>
        <taxon>Pseudomonadati</taxon>
        <taxon>Bacteroidota</taxon>
        <taxon>Sphingobacteriia</taxon>
        <taxon>Sphingobacteriales</taxon>
        <taxon>Sphingobacteriaceae</taxon>
        <taxon>Parapedobacter</taxon>
    </lineage>
</organism>
<reference evidence="5" key="2">
    <citation type="submission" date="2020-09" db="EMBL/GenBank/DDBJ databases">
        <authorList>
            <person name="Sun Q."/>
            <person name="Zhou Y."/>
        </authorList>
    </citation>
    <scope>NUCLEOTIDE SEQUENCE</scope>
    <source>
        <strain evidence="5">CGMCC 1.12195</strain>
    </source>
</reference>
<dbReference type="InterPro" id="IPR053888">
    <property type="entry name" value="MRM3-like_sub_bind"/>
</dbReference>
<evidence type="ECO:0000256" key="2">
    <source>
        <dbReference type="ARBA" id="ARBA00022603"/>
    </source>
</evidence>
<keyword evidence="3" id="KW-0808">Transferase</keyword>
<dbReference type="InterPro" id="IPR051259">
    <property type="entry name" value="rRNA_Methyltransferase"/>
</dbReference>
<evidence type="ECO:0000256" key="1">
    <source>
        <dbReference type="ARBA" id="ARBA00007228"/>
    </source>
</evidence>
<dbReference type="InterPro" id="IPR029064">
    <property type="entry name" value="Ribosomal_eL30-like_sf"/>
</dbReference>
<dbReference type="PANTHER" id="PTHR43191:SF2">
    <property type="entry name" value="RRNA METHYLTRANSFERASE 3, MITOCHONDRIAL"/>
    <property type="match status" value="1"/>
</dbReference>
<dbReference type="CDD" id="cd18109">
    <property type="entry name" value="SpoU-like_RNA-MTase"/>
    <property type="match status" value="1"/>
</dbReference>
<dbReference type="GO" id="GO:0008173">
    <property type="term" value="F:RNA methyltransferase activity"/>
    <property type="evidence" value="ECO:0007669"/>
    <property type="project" value="InterPro"/>
</dbReference>
<reference evidence="5" key="1">
    <citation type="journal article" date="2014" name="Int. J. Syst. Evol. Microbiol.">
        <title>Complete genome sequence of Corynebacterium casei LMG S-19264T (=DSM 44701T), isolated from a smear-ripened cheese.</title>
        <authorList>
            <consortium name="US DOE Joint Genome Institute (JGI-PGF)"/>
            <person name="Walter F."/>
            <person name="Albersmeier A."/>
            <person name="Kalinowski J."/>
            <person name="Ruckert C."/>
        </authorList>
    </citation>
    <scope>NUCLEOTIDE SEQUENCE</scope>
    <source>
        <strain evidence="5">CGMCC 1.12195</strain>
    </source>
</reference>
<dbReference type="InterPro" id="IPR029028">
    <property type="entry name" value="Alpha/beta_knot_MTases"/>
</dbReference>
<sequence>MLSKLQIRTITSLHHKKFRREHGLFIVEGIKSVMEFVHSDYIVQHVFYTAQAAAKFVKIPQNIKSDEISEQELIRISSLKAPQGVLALVSIPSYPALRSNALSGDFTLVLDDIQDPGNLGTIIRTAEWFGFKRVVCSAGTVDTYNPKVVQASMGSLARMEIHYTDIAELIAHTPLPVFGAVLEGMPIYETDFGHEGLIILGNEGSGINAAILPHLKHRVTIPRVGRAESLNVAVSAALFCAELARKRNREGDNSPVSTDL</sequence>
<evidence type="ECO:0000259" key="4">
    <source>
        <dbReference type="SMART" id="SM00967"/>
    </source>
</evidence>
<dbReference type="Gene3D" id="3.40.1280.10">
    <property type="match status" value="1"/>
</dbReference>
<feature type="domain" description="RNA 2-O ribose methyltransferase substrate binding" evidence="4">
    <location>
        <begin position="26"/>
        <end position="95"/>
    </location>
</feature>
<dbReference type="SUPFAM" id="SSF75217">
    <property type="entry name" value="alpha/beta knot"/>
    <property type="match status" value="1"/>
</dbReference>
<dbReference type="RefSeq" id="WP_188508214.1">
    <property type="nucleotide sequence ID" value="NZ_BMER01000006.1"/>
</dbReference>
<dbReference type="AlphaFoldDB" id="A0A917I213"/>
<comment type="caution">
    <text evidence="5">The sequence shown here is derived from an EMBL/GenBank/DDBJ whole genome shotgun (WGS) entry which is preliminary data.</text>
</comment>
<dbReference type="Pfam" id="PF00588">
    <property type="entry name" value="SpoU_methylase"/>
    <property type="match status" value="1"/>
</dbReference>
<dbReference type="Gene3D" id="3.30.1330.30">
    <property type="match status" value="1"/>
</dbReference>
<dbReference type="InterPro" id="IPR001537">
    <property type="entry name" value="SpoU_MeTrfase"/>
</dbReference>
<evidence type="ECO:0000256" key="3">
    <source>
        <dbReference type="ARBA" id="ARBA00022679"/>
    </source>
</evidence>
<dbReference type="InterPro" id="IPR029026">
    <property type="entry name" value="tRNA_m1G_MTases_N"/>
</dbReference>
<dbReference type="Pfam" id="PF22435">
    <property type="entry name" value="MRM3-like_sub_bind"/>
    <property type="match status" value="1"/>
</dbReference>
<keyword evidence="2 5" id="KW-0489">Methyltransferase</keyword>
<dbReference type="Proteomes" id="UP000660862">
    <property type="component" value="Unassembled WGS sequence"/>
</dbReference>
<gene>
    <name evidence="5" type="ORF">GCM10007415_43340</name>
</gene>
<dbReference type="InterPro" id="IPR013123">
    <property type="entry name" value="SpoU_subst-bd"/>
</dbReference>
<evidence type="ECO:0000313" key="5">
    <source>
        <dbReference type="EMBL" id="GGH02587.1"/>
    </source>
</evidence>